<evidence type="ECO:0000313" key="1">
    <source>
        <dbReference type="EMBL" id="CAF4463495.1"/>
    </source>
</evidence>
<proteinExistence type="predicted"/>
<accession>A0A820ST93</accession>
<comment type="caution">
    <text evidence="1">The sequence shown here is derived from an EMBL/GenBank/DDBJ whole genome shotgun (WGS) entry which is preliminary data.</text>
</comment>
<dbReference type="EMBL" id="CAJOAY010037371">
    <property type="protein sequence ID" value="CAF4463495.1"/>
    <property type="molecule type" value="Genomic_DNA"/>
</dbReference>
<dbReference type="Proteomes" id="UP000663881">
    <property type="component" value="Unassembled WGS sequence"/>
</dbReference>
<name>A0A820ST93_9BILA</name>
<protein>
    <submittedName>
        <fullName evidence="1">Uncharacterized protein</fullName>
    </submittedName>
</protein>
<reference evidence="1" key="1">
    <citation type="submission" date="2021-02" db="EMBL/GenBank/DDBJ databases">
        <authorList>
            <person name="Nowell W R."/>
        </authorList>
    </citation>
    <scope>NUCLEOTIDE SEQUENCE</scope>
</reference>
<gene>
    <name evidence="1" type="ORF">OKA104_LOCUS54831</name>
</gene>
<sequence>MQNTTTSNATNTVNTLAMVSNSIKNLFNYSNNATRLAASSDAA</sequence>
<evidence type="ECO:0000313" key="2">
    <source>
        <dbReference type="Proteomes" id="UP000663881"/>
    </source>
</evidence>
<organism evidence="1 2">
    <name type="scientific">Adineta steineri</name>
    <dbReference type="NCBI Taxonomy" id="433720"/>
    <lineage>
        <taxon>Eukaryota</taxon>
        <taxon>Metazoa</taxon>
        <taxon>Spiralia</taxon>
        <taxon>Gnathifera</taxon>
        <taxon>Rotifera</taxon>
        <taxon>Eurotatoria</taxon>
        <taxon>Bdelloidea</taxon>
        <taxon>Adinetida</taxon>
        <taxon>Adinetidae</taxon>
        <taxon>Adineta</taxon>
    </lineage>
</organism>
<dbReference type="AlphaFoldDB" id="A0A820ST93"/>
<feature type="non-terminal residue" evidence="1">
    <location>
        <position position="1"/>
    </location>
</feature>